<evidence type="ECO:0000313" key="1">
    <source>
        <dbReference type="EMBL" id="KAJ1084143.1"/>
    </source>
</evidence>
<sequence>MVIGSIAADHWGPWNGSSARDARFRLELYQQFAKKQDDDEDWEMTFQLLHLLYVPNYLTGTKKVCLSRTSTFEVHIHVYLTHVRRQAQCLI</sequence>
<name>A0AAV7KZ36_PLEWA</name>
<dbReference type="Proteomes" id="UP001066276">
    <property type="component" value="Chromosome 12"/>
</dbReference>
<comment type="caution">
    <text evidence="1">The sequence shown here is derived from an EMBL/GenBank/DDBJ whole genome shotgun (WGS) entry which is preliminary data.</text>
</comment>
<reference evidence="1" key="1">
    <citation type="journal article" date="2022" name="bioRxiv">
        <title>Sequencing and chromosome-scale assembly of the giantPleurodeles waltlgenome.</title>
        <authorList>
            <person name="Brown T."/>
            <person name="Elewa A."/>
            <person name="Iarovenko S."/>
            <person name="Subramanian E."/>
            <person name="Araus A.J."/>
            <person name="Petzold A."/>
            <person name="Susuki M."/>
            <person name="Suzuki K.-i.T."/>
            <person name="Hayashi T."/>
            <person name="Toyoda A."/>
            <person name="Oliveira C."/>
            <person name="Osipova E."/>
            <person name="Leigh N.D."/>
            <person name="Simon A."/>
            <person name="Yun M.H."/>
        </authorList>
    </citation>
    <scope>NUCLEOTIDE SEQUENCE</scope>
    <source>
        <strain evidence="1">20211129_DDA</strain>
        <tissue evidence="1">Liver</tissue>
    </source>
</reference>
<gene>
    <name evidence="1" type="ORF">NDU88_004296</name>
</gene>
<evidence type="ECO:0000313" key="2">
    <source>
        <dbReference type="Proteomes" id="UP001066276"/>
    </source>
</evidence>
<keyword evidence="2" id="KW-1185">Reference proteome</keyword>
<proteinExistence type="predicted"/>
<dbReference type="EMBL" id="JANPWB010000016">
    <property type="protein sequence ID" value="KAJ1084143.1"/>
    <property type="molecule type" value="Genomic_DNA"/>
</dbReference>
<accession>A0AAV7KZ36</accession>
<dbReference type="AlphaFoldDB" id="A0AAV7KZ36"/>
<organism evidence="1 2">
    <name type="scientific">Pleurodeles waltl</name>
    <name type="common">Iberian ribbed newt</name>
    <dbReference type="NCBI Taxonomy" id="8319"/>
    <lineage>
        <taxon>Eukaryota</taxon>
        <taxon>Metazoa</taxon>
        <taxon>Chordata</taxon>
        <taxon>Craniata</taxon>
        <taxon>Vertebrata</taxon>
        <taxon>Euteleostomi</taxon>
        <taxon>Amphibia</taxon>
        <taxon>Batrachia</taxon>
        <taxon>Caudata</taxon>
        <taxon>Salamandroidea</taxon>
        <taxon>Salamandridae</taxon>
        <taxon>Pleurodelinae</taxon>
        <taxon>Pleurodeles</taxon>
    </lineage>
</organism>
<protein>
    <submittedName>
        <fullName evidence="1">Uncharacterized protein</fullName>
    </submittedName>
</protein>